<protein>
    <submittedName>
        <fullName evidence="2">Uncharacterized protein</fullName>
    </submittedName>
</protein>
<dbReference type="AlphaFoldDB" id="A0A151RKS7"/>
<dbReference type="EMBL" id="KQ483684">
    <property type="protein sequence ID" value="KYP43103.1"/>
    <property type="molecule type" value="Genomic_DNA"/>
</dbReference>
<feature type="compositionally biased region" description="Basic and acidic residues" evidence="1">
    <location>
        <begin position="38"/>
        <end position="54"/>
    </location>
</feature>
<proteinExistence type="predicted"/>
<evidence type="ECO:0000313" key="3">
    <source>
        <dbReference type="Proteomes" id="UP000075243"/>
    </source>
</evidence>
<evidence type="ECO:0000313" key="2">
    <source>
        <dbReference type="EMBL" id="KYP43103.1"/>
    </source>
</evidence>
<reference evidence="2" key="1">
    <citation type="journal article" date="2012" name="Nat. Biotechnol.">
        <title>Draft genome sequence of pigeonpea (Cajanus cajan), an orphan legume crop of resource-poor farmers.</title>
        <authorList>
            <person name="Varshney R.K."/>
            <person name="Chen W."/>
            <person name="Li Y."/>
            <person name="Bharti A.K."/>
            <person name="Saxena R.K."/>
            <person name="Schlueter J.A."/>
            <person name="Donoghue M.T."/>
            <person name="Azam S."/>
            <person name="Fan G."/>
            <person name="Whaley A.M."/>
            <person name="Farmer A.D."/>
            <person name="Sheridan J."/>
            <person name="Iwata A."/>
            <person name="Tuteja R."/>
            <person name="Penmetsa R.V."/>
            <person name="Wu W."/>
            <person name="Upadhyaya H.D."/>
            <person name="Yang S.P."/>
            <person name="Shah T."/>
            <person name="Saxena K.B."/>
            <person name="Michael T."/>
            <person name="McCombie W.R."/>
            <person name="Yang B."/>
            <person name="Zhang G."/>
            <person name="Yang H."/>
            <person name="Wang J."/>
            <person name="Spillane C."/>
            <person name="Cook D.R."/>
            <person name="May G.D."/>
            <person name="Xu X."/>
            <person name="Jackson S.A."/>
        </authorList>
    </citation>
    <scope>NUCLEOTIDE SEQUENCE [LARGE SCALE GENOMIC DNA]</scope>
</reference>
<accession>A0A151RKS7</accession>
<dbReference type="Proteomes" id="UP000075243">
    <property type="component" value="Unassembled WGS sequence"/>
</dbReference>
<dbReference type="Gramene" id="C.cajan_38990.t">
    <property type="protein sequence ID" value="C.cajan_38990.t"/>
    <property type="gene ID" value="C.cajan_38990"/>
</dbReference>
<gene>
    <name evidence="2" type="ORF">KK1_035468</name>
</gene>
<evidence type="ECO:0000256" key="1">
    <source>
        <dbReference type="SAM" id="MobiDB-lite"/>
    </source>
</evidence>
<feature type="region of interest" description="Disordered" evidence="1">
    <location>
        <begin position="1"/>
        <end position="75"/>
    </location>
</feature>
<feature type="compositionally biased region" description="Polar residues" evidence="1">
    <location>
        <begin position="62"/>
        <end position="72"/>
    </location>
</feature>
<organism evidence="2 3">
    <name type="scientific">Cajanus cajan</name>
    <name type="common">Pigeon pea</name>
    <name type="synonym">Cajanus indicus</name>
    <dbReference type="NCBI Taxonomy" id="3821"/>
    <lineage>
        <taxon>Eukaryota</taxon>
        <taxon>Viridiplantae</taxon>
        <taxon>Streptophyta</taxon>
        <taxon>Embryophyta</taxon>
        <taxon>Tracheophyta</taxon>
        <taxon>Spermatophyta</taxon>
        <taxon>Magnoliopsida</taxon>
        <taxon>eudicotyledons</taxon>
        <taxon>Gunneridae</taxon>
        <taxon>Pentapetalae</taxon>
        <taxon>rosids</taxon>
        <taxon>fabids</taxon>
        <taxon>Fabales</taxon>
        <taxon>Fabaceae</taxon>
        <taxon>Papilionoideae</taxon>
        <taxon>50 kb inversion clade</taxon>
        <taxon>NPAAA clade</taxon>
        <taxon>indigoferoid/millettioid clade</taxon>
        <taxon>Phaseoleae</taxon>
        <taxon>Cajanus</taxon>
    </lineage>
</organism>
<sequence>MEGMVDDLEQQHEEMSEEVNQFKEQMGKILELLQSMESKNRANGESSKQPHETPDYPPGFTPSMQPNPSVQGCTPPVVLTTSENNHHVSTSNLQGQIPLPPYGLPPGYMPPETTNKRKGGETNVVMTTPIRPNEQETDKKTMRKHVDQVAMIKEDDDDNHANFVYLCDPCEELHNWKIVEFPVTLNSISK</sequence>
<name>A0A151RKS7_CAJCA</name>
<keyword evidence="3" id="KW-1185">Reference proteome</keyword>